<dbReference type="PANTHER" id="PTHR46496">
    <property type="match status" value="1"/>
</dbReference>
<evidence type="ECO:0000256" key="4">
    <source>
        <dbReference type="ARBA" id="ARBA00023002"/>
    </source>
</evidence>
<comment type="cofactor">
    <cofactor evidence="1">
        <name>FAD</name>
        <dbReference type="ChEBI" id="CHEBI:57692"/>
    </cofactor>
</comment>
<feature type="domain" description="FAD-binding" evidence="5">
    <location>
        <begin position="3"/>
        <end position="313"/>
    </location>
</feature>
<dbReference type="Gene3D" id="3.50.50.60">
    <property type="entry name" value="FAD/NAD(P)-binding domain"/>
    <property type="match status" value="1"/>
</dbReference>
<evidence type="ECO:0000256" key="1">
    <source>
        <dbReference type="ARBA" id="ARBA00001974"/>
    </source>
</evidence>
<proteinExistence type="predicted"/>
<dbReference type="Proteomes" id="UP000318833">
    <property type="component" value="Unassembled WGS sequence"/>
</dbReference>
<dbReference type="PRINTS" id="PR00420">
    <property type="entry name" value="RNGMNOXGNASE"/>
</dbReference>
<dbReference type="EMBL" id="VLNR01000002">
    <property type="protein sequence ID" value="TSE11348.1"/>
    <property type="molecule type" value="Genomic_DNA"/>
</dbReference>
<evidence type="ECO:0000313" key="6">
    <source>
        <dbReference type="EMBL" id="TSE11348.1"/>
    </source>
</evidence>
<dbReference type="Pfam" id="PF01494">
    <property type="entry name" value="FAD_binding_3"/>
    <property type="match status" value="1"/>
</dbReference>
<evidence type="ECO:0000256" key="2">
    <source>
        <dbReference type="ARBA" id="ARBA00022630"/>
    </source>
</evidence>
<keyword evidence="3" id="KW-0274">FAD</keyword>
<name>A0A554VRU2_9FLAO</name>
<dbReference type="InterPro" id="IPR002938">
    <property type="entry name" value="FAD-bd"/>
</dbReference>
<evidence type="ECO:0000313" key="7">
    <source>
        <dbReference type="Proteomes" id="UP000318833"/>
    </source>
</evidence>
<evidence type="ECO:0000259" key="5">
    <source>
        <dbReference type="Pfam" id="PF01494"/>
    </source>
</evidence>
<dbReference type="GO" id="GO:0071949">
    <property type="term" value="F:FAD binding"/>
    <property type="evidence" value="ECO:0007669"/>
    <property type="project" value="InterPro"/>
</dbReference>
<evidence type="ECO:0000256" key="3">
    <source>
        <dbReference type="ARBA" id="ARBA00022827"/>
    </source>
</evidence>
<dbReference type="RefSeq" id="WP_109436972.1">
    <property type="nucleotide sequence ID" value="NZ_CANLVC010000006.1"/>
</dbReference>
<reference evidence="6 7" key="1">
    <citation type="submission" date="2019-07" db="EMBL/GenBank/DDBJ databases">
        <title>The draft genome sequence of Aquimarina algiphila M91.</title>
        <authorList>
            <person name="Meng X."/>
        </authorList>
    </citation>
    <scope>NUCLEOTIDE SEQUENCE [LARGE SCALE GENOMIC DNA]</scope>
    <source>
        <strain evidence="6 7">M91</strain>
    </source>
</reference>
<keyword evidence="7" id="KW-1185">Reference proteome</keyword>
<accession>A0A554VRU2</accession>
<keyword evidence="4" id="KW-0560">Oxidoreductase</keyword>
<dbReference type="AlphaFoldDB" id="A0A554VRU2"/>
<dbReference type="InterPro" id="IPR036188">
    <property type="entry name" value="FAD/NAD-bd_sf"/>
</dbReference>
<dbReference type="SUPFAM" id="SSF51905">
    <property type="entry name" value="FAD/NAD(P)-binding domain"/>
    <property type="match status" value="1"/>
</dbReference>
<comment type="caution">
    <text evidence="6">The sequence shown here is derived from an EMBL/GenBank/DDBJ whole genome shotgun (WGS) entry which is preliminary data.</text>
</comment>
<protein>
    <submittedName>
        <fullName evidence="6">Zeaxanthin epoxidase</fullName>
    </submittedName>
</protein>
<dbReference type="OrthoDB" id="9766816at2"/>
<organism evidence="6 7">
    <name type="scientific">Aquimarina algiphila</name>
    <dbReference type="NCBI Taxonomy" id="2047982"/>
    <lineage>
        <taxon>Bacteria</taxon>
        <taxon>Pseudomonadati</taxon>
        <taxon>Bacteroidota</taxon>
        <taxon>Flavobacteriia</taxon>
        <taxon>Flavobacteriales</taxon>
        <taxon>Flavobacteriaceae</taxon>
        <taxon>Aquimarina</taxon>
    </lineage>
</organism>
<dbReference type="GO" id="GO:0016491">
    <property type="term" value="F:oxidoreductase activity"/>
    <property type="evidence" value="ECO:0007669"/>
    <property type="project" value="UniProtKB-KW"/>
</dbReference>
<sequence length="385" mass="43753">MITIIGAGIGGLTTALAFEKLGIEYHVYEKAPELKEIGAGIWMPPNALQVIEWINPSILKDLQLHGNSIDRITLADLQLNPISDTDQNFAKEQFGFSTIAIHRGKLQYLLLKNIPKEKITMGKAFKSYTSLSDQKIEIVFEDGTQTTTTYLIGSDGIHSKIRHQLFPKSRLRYSGQTCWRGVAAYEMNPTFDHNGIEMWGNQLRFGISRLQKNQVYWFAVALSEPNLKDDTVFLKDKLIDLFSDFHEEVIQLIKHTPTDKIIRTDLNDLKILKTWHHHNICLIGDAAHGMTPNLGQGGSQAIEDAYYLSNLIASQKDIIQAFSEFYRLRSKKVNSIVSQSWNMGKIGNMRYGSRIRNFMLKNVPSSKLKKQMISLYSIDKTISNK</sequence>
<keyword evidence="2" id="KW-0285">Flavoprotein</keyword>
<dbReference type="PANTHER" id="PTHR46496:SF1">
    <property type="entry name" value="ZEAXANTHIN EPOXIDASE, CHLOROPLASTIC"/>
    <property type="match status" value="1"/>
</dbReference>
<gene>
    <name evidence="6" type="ORF">FOF46_01580</name>
</gene>